<dbReference type="AlphaFoldDB" id="A0A0K8PDU9"/>
<evidence type="ECO:0000313" key="2">
    <source>
        <dbReference type="Proteomes" id="UP000053859"/>
    </source>
</evidence>
<keyword evidence="2" id="KW-1185">Reference proteome</keyword>
<protein>
    <submittedName>
        <fullName evidence="1">Uncharacterized protein</fullName>
    </submittedName>
</protein>
<organism evidence="1 2">
    <name type="scientific">Streptomyces azureus</name>
    <dbReference type="NCBI Taxonomy" id="146537"/>
    <lineage>
        <taxon>Bacteria</taxon>
        <taxon>Bacillati</taxon>
        <taxon>Actinomycetota</taxon>
        <taxon>Actinomycetes</taxon>
        <taxon>Kitasatosporales</taxon>
        <taxon>Streptomycetaceae</taxon>
        <taxon>Streptomyces</taxon>
    </lineage>
</organism>
<dbReference type="Proteomes" id="UP000053859">
    <property type="component" value="Unassembled WGS sequence"/>
</dbReference>
<accession>A0A0K8PDU9</accession>
<sequence>MVEATGSDEGAKGAAMGPGTGIAYGDSRSWSGTPVLALSAGEAGGAVVPSAGVSGSAVCRPTGRITAGRRPSGVSGSFPGVAVGLVRGVNQPPPPPEVPLSADVVVGASMVCLASSIFRSVCALPQWEGACFPPWTDCVPIRVAANAATFNPCSGSVRTSKARV</sequence>
<evidence type="ECO:0000313" key="1">
    <source>
        <dbReference type="EMBL" id="GAP45908.1"/>
    </source>
</evidence>
<gene>
    <name evidence="1" type="ORF">SAZU_0638</name>
</gene>
<reference evidence="1" key="1">
    <citation type="journal article" date="2015" name="Genome Announc.">
        <title>Draft Genome Sequence of Thiostrepton-Producing Streptomyces azureus ATCC 14921.</title>
        <authorList>
            <person name="Sakihara K."/>
            <person name="Maeda J."/>
            <person name="Tashiro K."/>
            <person name="Fujino Y."/>
            <person name="Kuhara S."/>
            <person name="Ohshima T."/>
            <person name="Ogata S."/>
            <person name="Doi K."/>
        </authorList>
    </citation>
    <scope>NUCLEOTIDE SEQUENCE [LARGE SCALE GENOMIC DNA]</scope>
    <source>
        <strain evidence="1">ATCC14921</strain>
    </source>
</reference>
<dbReference type="PATRIC" id="fig|146537.3.peg.670"/>
<name>A0A0K8PDU9_STRAJ</name>
<proteinExistence type="predicted"/>
<dbReference type="EMBL" id="DF968198">
    <property type="protein sequence ID" value="GAP45908.1"/>
    <property type="molecule type" value="Genomic_DNA"/>
</dbReference>